<dbReference type="OrthoDB" id="2936892at2"/>
<name>A0A0U1NVM3_9BACI</name>
<keyword evidence="1" id="KW-0812">Transmembrane</keyword>
<protein>
    <submittedName>
        <fullName evidence="2">Uncharacterized protein</fullName>
    </submittedName>
</protein>
<reference evidence="3" key="1">
    <citation type="submission" date="2015-05" db="EMBL/GenBank/DDBJ databases">
        <authorList>
            <person name="Urmite Genomes"/>
        </authorList>
    </citation>
    <scope>NUCLEOTIDE SEQUENCE [LARGE SCALE GENOMIC DNA]</scope>
    <source>
        <strain evidence="3">LF1</strain>
    </source>
</reference>
<gene>
    <name evidence="2" type="ORF">BN000_01997</name>
</gene>
<dbReference type="AlphaFoldDB" id="A0A0U1NVM3"/>
<dbReference type="EMBL" id="CVRB01000002">
    <property type="protein sequence ID" value="CRK82076.1"/>
    <property type="molecule type" value="Genomic_DNA"/>
</dbReference>
<dbReference type="STRING" id="1499688.BN000_01997"/>
<evidence type="ECO:0000256" key="1">
    <source>
        <dbReference type="SAM" id="Phobius"/>
    </source>
</evidence>
<keyword evidence="1" id="KW-1133">Transmembrane helix</keyword>
<dbReference type="RefSeq" id="WP_090633793.1">
    <property type="nucleotide sequence ID" value="NZ_CVRB01000002.1"/>
</dbReference>
<evidence type="ECO:0000313" key="2">
    <source>
        <dbReference type="EMBL" id="CRK82076.1"/>
    </source>
</evidence>
<keyword evidence="1" id="KW-0472">Membrane</keyword>
<sequence length="155" mass="18423">MRTVIWNLKKLGRNVRRQDILKLLLWFIKIVLFVFVTIMSKAFSNDVAWWLWIVFACVFFVGIYLIDRKIDHLNKQYFLTKFPILDELKFSQLITIELNSGKVLAKRVFTTTLSNEILVSSDPVLNKEPEEMLNGFKKTRWINLKKVKTIKVERD</sequence>
<dbReference type="Proteomes" id="UP000199087">
    <property type="component" value="Unassembled WGS sequence"/>
</dbReference>
<evidence type="ECO:0000313" key="3">
    <source>
        <dbReference type="Proteomes" id="UP000199087"/>
    </source>
</evidence>
<feature type="transmembrane region" description="Helical" evidence="1">
    <location>
        <begin position="20"/>
        <end position="43"/>
    </location>
</feature>
<accession>A0A0U1NVM3</accession>
<keyword evidence="3" id="KW-1185">Reference proteome</keyword>
<organism evidence="2 3">
    <name type="scientific">Neobacillus massiliamazoniensis</name>
    <dbReference type="NCBI Taxonomy" id="1499688"/>
    <lineage>
        <taxon>Bacteria</taxon>
        <taxon>Bacillati</taxon>
        <taxon>Bacillota</taxon>
        <taxon>Bacilli</taxon>
        <taxon>Bacillales</taxon>
        <taxon>Bacillaceae</taxon>
        <taxon>Neobacillus</taxon>
    </lineage>
</organism>
<proteinExistence type="predicted"/>
<feature type="transmembrane region" description="Helical" evidence="1">
    <location>
        <begin position="49"/>
        <end position="66"/>
    </location>
</feature>